<gene>
    <name evidence="2" type="ORF">AXK11_02475</name>
</gene>
<dbReference type="STRING" id="1548207.AXK11_02475"/>
<evidence type="ECO:0000259" key="1">
    <source>
        <dbReference type="Pfam" id="PF13472"/>
    </source>
</evidence>
<accession>A0A139SS42</accession>
<dbReference type="InterPro" id="IPR008265">
    <property type="entry name" value="Lipase_GDSL_AS"/>
</dbReference>
<reference evidence="3" key="1">
    <citation type="submission" date="2016-02" db="EMBL/GenBank/DDBJ databases">
        <authorList>
            <person name="Sanders J.G."/>
            <person name="Lin J.Y."/>
            <person name="Wertz J.T."/>
            <person name="Russell J.A."/>
            <person name="Moreau C.S."/>
            <person name="Powell S."/>
        </authorList>
    </citation>
    <scope>NUCLEOTIDE SEQUENCE [LARGE SCALE GENOMIC DNA]</scope>
    <source>
        <strain evidence="3">CAG34</strain>
    </source>
</reference>
<dbReference type="InterPro" id="IPR013830">
    <property type="entry name" value="SGNH_hydro"/>
</dbReference>
<evidence type="ECO:0000313" key="3">
    <source>
        <dbReference type="Proteomes" id="UP000070058"/>
    </source>
</evidence>
<dbReference type="Pfam" id="PF13472">
    <property type="entry name" value="Lipase_GDSL_2"/>
    <property type="match status" value="1"/>
</dbReference>
<dbReference type="SUPFAM" id="SSF52266">
    <property type="entry name" value="SGNH hydrolase"/>
    <property type="match status" value="1"/>
</dbReference>
<evidence type="ECO:0000313" key="2">
    <source>
        <dbReference type="EMBL" id="KXU37334.1"/>
    </source>
</evidence>
<dbReference type="PANTHER" id="PTHR43784:SF2">
    <property type="entry name" value="GDSL-LIKE LIPASE_ACYLHYDROLASE, PUTATIVE (AFU_ORTHOLOGUE AFUA_2G00820)-RELATED"/>
    <property type="match status" value="1"/>
</dbReference>
<dbReference type="EMBL" id="LSZQ01000017">
    <property type="protein sequence ID" value="KXU37334.1"/>
    <property type="molecule type" value="Genomic_DNA"/>
</dbReference>
<dbReference type="GO" id="GO:0006629">
    <property type="term" value="P:lipid metabolic process"/>
    <property type="evidence" value="ECO:0007669"/>
    <property type="project" value="InterPro"/>
</dbReference>
<feature type="domain" description="SGNH hydrolase-type esterase" evidence="1">
    <location>
        <begin position="240"/>
        <end position="424"/>
    </location>
</feature>
<sequence>MGLECQLRKLLNPGLIPCFSMLIPPIAPPKLLTATIVLSLRSSLLQLLVICLIALAPRLHATIDTQADEHFVATWATTILPIKAEALDDTILIQNVRISAGGDRARLHLSNLYGESELVIAAASLALLPEGHTKATEPKAQHTPLTFGGQSEFTIPAGQNAVSDPIDFPVSALSDVAITLHIKKAPERYSGHGSAPAVSRSFYRSTQAPHSAQYERVRRWFFIHALDVTTTAPRQGAIVLLGDSITDGGGGPASHLRWGDELARRLHGTGKTNGIGVVNKGVSGNRLLREGGRAPSALDRFERDVLQTSGARWVIVHIGINDCGTLSRQDEGPPPTVSEFIAAYEQLIDRAHAAGLKVYGSTLLPFKGAGYWTEIGEEYRKAINEWVRNHAPYDAIIDFDAALRDPDDPDYLAEHYDGGDYLHPFVTGLHAMAHAIDLGLFDLDK</sequence>
<comment type="caution">
    <text evidence="2">The sequence shown here is derived from an EMBL/GenBank/DDBJ whole genome shotgun (WGS) entry which is preliminary data.</text>
</comment>
<dbReference type="CDD" id="cd01830">
    <property type="entry name" value="XynE_like"/>
    <property type="match status" value="1"/>
</dbReference>
<keyword evidence="3" id="KW-1185">Reference proteome</keyword>
<organism evidence="2 3">
    <name type="scientific">Cephaloticoccus primus</name>
    <dbReference type="NCBI Taxonomy" id="1548207"/>
    <lineage>
        <taxon>Bacteria</taxon>
        <taxon>Pseudomonadati</taxon>
        <taxon>Verrucomicrobiota</taxon>
        <taxon>Opitutia</taxon>
        <taxon>Opitutales</taxon>
        <taxon>Opitutaceae</taxon>
        <taxon>Cephaloticoccus</taxon>
    </lineage>
</organism>
<dbReference type="Proteomes" id="UP000070058">
    <property type="component" value="Unassembled WGS sequence"/>
</dbReference>
<name>A0A139SS42_9BACT</name>
<dbReference type="InterPro" id="IPR053140">
    <property type="entry name" value="GDSL_Rv0518-like"/>
</dbReference>
<dbReference type="PANTHER" id="PTHR43784">
    <property type="entry name" value="GDSL-LIKE LIPASE/ACYLHYDROLASE, PUTATIVE (AFU_ORTHOLOGUE AFUA_2G00820)-RELATED"/>
    <property type="match status" value="1"/>
</dbReference>
<dbReference type="GO" id="GO:0016298">
    <property type="term" value="F:lipase activity"/>
    <property type="evidence" value="ECO:0007669"/>
    <property type="project" value="InterPro"/>
</dbReference>
<proteinExistence type="predicted"/>
<dbReference type="InterPro" id="IPR036514">
    <property type="entry name" value="SGNH_hydro_sf"/>
</dbReference>
<protein>
    <recommendedName>
        <fullName evidence="1">SGNH hydrolase-type esterase domain-containing protein</fullName>
    </recommendedName>
</protein>
<dbReference type="PROSITE" id="PS01098">
    <property type="entry name" value="LIPASE_GDSL_SER"/>
    <property type="match status" value="1"/>
</dbReference>
<dbReference type="AlphaFoldDB" id="A0A139SS42"/>
<dbReference type="Gene3D" id="3.40.50.1110">
    <property type="entry name" value="SGNH hydrolase"/>
    <property type="match status" value="1"/>
</dbReference>